<comment type="caution">
    <text evidence="14">The sequence shown here is derived from an EMBL/GenBank/DDBJ whole genome shotgun (WGS) entry which is preliminary data.</text>
</comment>
<comment type="cofactor">
    <cofactor evidence="1">
        <name>a metal cation</name>
        <dbReference type="ChEBI" id="CHEBI:25213"/>
    </cofactor>
</comment>
<evidence type="ECO:0000256" key="8">
    <source>
        <dbReference type="ARBA" id="ARBA00022857"/>
    </source>
</evidence>
<name>A0ABV8AD46_9FLAO</name>
<feature type="domain" description="Homoserine dehydrogenase catalytic" evidence="12">
    <location>
        <begin position="151"/>
        <end position="348"/>
    </location>
</feature>
<evidence type="ECO:0000313" key="15">
    <source>
        <dbReference type="Proteomes" id="UP001595812"/>
    </source>
</evidence>
<evidence type="ECO:0000259" key="13">
    <source>
        <dbReference type="Pfam" id="PF03447"/>
    </source>
</evidence>
<dbReference type="EMBL" id="JBHSAT010000004">
    <property type="protein sequence ID" value="MFC3875828.1"/>
    <property type="molecule type" value="Genomic_DNA"/>
</dbReference>
<dbReference type="EC" id="1.1.1.3" evidence="5"/>
<dbReference type="InterPro" id="IPR001342">
    <property type="entry name" value="HDH_cat"/>
</dbReference>
<keyword evidence="10" id="KW-0486">Methionine biosynthesis</keyword>
<dbReference type="SUPFAM" id="SSF55347">
    <property type="entry name" value="Glyceraldehyde-3-phosphate dehydrogenase-like, C-terminal domain"/>
    <property type="match status" value="1"/>
</dbReference>
<dbReference type="GO" id="GO:0016301">
    <property type="term" value="F:kinase activity"/>
    <property type="evidence" value="ECO:0007669"/>
    <property type="project" value="UniProtKB-KW"/>
</dbReference>
<dbReference type="InterPro" id="IPR036291">
    <property type="entry name" value="NAD(P)-bd_dom_sf"/>
</dbReference>
<evidence type="ECO:0000256" key="1">
    <source>
        <dbReference type="ARBA" id="ARBA00001920"/>
    </source>
</evidence>
<comment type="similarity">
    <text evidence="4">Belongs to the homoserine dehydrogenase family.</text>
</comment>
<organism evidence="14 15">
    <name type="scientific">Winogradskyella maritima</name>
    <dbReference type="NCBI Taxonomy" id="1517766"/>
    <lineage>
        <taxon>Bacteria</taxon>
        <taxon>Pseudomonadati</taxon>
        <taxon>Bacteroidota</taxon>
        <taxon>Flavobacteriia</taxon>
        <taxon>Flavobacteriales</taxon>
        <taxon>Flavobacteriaceae</taxon>
        <taxon>Winogradskyella</taxon>
    </lineage>
</organism>
<keyword evidence="14" id="KW-0808">Transferase</keyword>
<comment type="pathway">
    <text evidence="2">Amino-acid biosynthesis; L-threonine biosynthesis; L-threonine from L-aspartate: step 3/5.</text>
</comment>
<dbReference type="InterPro" id="IPR005106">
    <property type="entry name" value="Asp/hSer_DH_NAD-bd"/>
</dbReference>
<evidence type="ECO:0000256" key="2">
    <source>
        <dbReference type="ARBA" id="ARBA00005056"/>
    </source>
</evidence>
<evidence type="ECO:0000256" key="7">
    <source>
        <dbReference type="ARBA" id="ARBA00022697"/>
    </source>
</evidence>
<dbReference type="Pfam" id="PF03447">
    <property type="entry name" value="NAD_binding_3"/>
    <property type="match status" value="1"/>
</dbReference>
<sequence length="357" mass="39902">MKQINLIIFGIGNVGSTLIKQILEQKDNITDLQKLDIRIPLIANSTHVFFSDALTGSWSLDFEKFSEPYKFQDIIDFLQSNDFQHTIAIDATASTNFVKHYAQLIEAGCHIVSANKVANTLDIEFYKKLRKKLKEHNRLFLYETNVGAGLPIVETVQNLHRSGEKIKKIRGVFSGSLSYIFNKFSESEAPFSDIVGQATEKGYTEPDARDDLSGKDVARKLLILARELGLTLNLQDVDVESLVPSNLNGKTTLNEFKARISELDEPFKQKKQSQTNDVLRYVGELDVKTKQLKVELVSTSKASPLGQLQGADNIFEVYSETYTERPLILQGAGAGKETTARGLFTDILKISKQIAHA</sequence>
<keyword evidence="9" id="KW-0560">Oxidoreductase</keyword>
<reference evidence="15" key="1">
    <citation type="journal article" date="2019" name="Int. J. Syst. Evol. Microbiol.">
        <title>The Global Catalogue of Microorganisms (GCM) 10K type strain sequencing project: providing services to taxonomists for standard genome sequencing and annotation.</title>
        <authorList>
            <consortium name="The Broad Institute Genomics Platform"/>
            <consortium name="The Broad Institute Genome Sequencing Center for Infectious Disease"/>
            <person name="Wu L."/>
            <person name="Ma J."/>
        </authorList>
    </citation>
    <scope>NUCLEOTIDE SEQUENCE [LARGE SCALE GENOMIC DNA]</scope>
    <source>
        <strain evidence="15">CECT 8979</strain>
    </source>
</reference>
<evidence type="ECO:0000256" key="3">
    <source>
        <dbReference type="ARBA" id="ARBA00005062"/>
    </source>
</evidence>
<evidence type="ECO:0000256" key="6">
    <source>
        <dbReference type="ARBA" id="ARBA00022605"/>
    </source>
</evidence>
<dbReference type="Proteomes" id="UP001595812">
    <property type="component" value="Unassembled WGS sequence"/>
</dbReference>
<keyword evidence="14" id="KW-0418">Kinase</keyword>
<evidence type="ECO:0000256" key="11">
    <source>
        <dbReference type="ARBA" id="ARBA00048841"/>
    </source>
</evidence>
<evidence type="ECO:0000259" key="12">
    <source>
        <dbReference type="Pfam" id="PF00742"/>
    </source>
</evidence>
<gene>
    <name evidence="14" type="ORF">ACFOSX_01175</name>
</gene>
<evidence type="ECO:0000256" key="5">
    <source>
        <dbReference type="ARBA" id="ARBA00013213"/>
    </source>
</evidence>
<evidence type="ECO:0000256" key="10">
    <source>
        <dbReference type="ARBA" id="ARBA00023167"/>
    </source>
</evidence>
<comment type="catalytic activity">
    <reaction evidence="11">
        <text>L-homoserine + NADP(+) = L-aspartate 4-semialdehyde + NADPH + H(+)</text>
        <dbReference type="Rhea" id="RHEA:15761"/>
        <dbReference type="ChEBI" id="CHEBI:15378"/>
        <dbReference type="ChEBI" id="CHEBI:57476"/>
        <dbReference type="ChEBI" id="CHEBI:57783"/>
        <dbReference type="ChEBI" id="CHEBI:58349"/>
        <dbReference type="ChEBI" id="CHEBI:537519"/>
        <dbReference type="EC" id="1.1.1.3"/>
    </reaction>
    <physiologicalReaction direction="right-to-left" evidence="11">
        <dbReference type="Rhea" id="RHEA:15763"/>
    </physiologicalReaction>
</comment>
<dbReference type="InterPro" id="IPR022697">
    <property type="entry name" value="HDH_short"/>
</dbReference>
<keyword evidence="7" id="KW-0791">Threonine biosynthesis</keyword>
<dbReference type="Pfam" id="PF00742">
    <property type="entry name" value="Homoserine_dh"/>
    <property type="match status" value="1"/>
</dbReference>
<keyword evidence="15" id="KW-1185">Reference proteome</keyword>
<keyword evidence="8" id="KW-0521">NADP</keyword>
<protein>
    <recommendedName>
        <fullName evidence="5">homoserine dehydrogenase</fullName>
        <ecNumber evidence="5">1.1.1.3</ecNumber>
    </recommendedName>
</protein>
<dbReference type="SUPFAM" id="SSF51735">
    <property type="entry name" value="NAD(P)-binding Rossmann-fold domains"/>
    <property type="match status" value="1"/>
</dbReference>
<keyword evidence="6" id="KW-0028">Amino-acid biosynthesis</keyword>
<dbReference type="InterPro" id="IPR011147">
    <property type="entry name" value="Bifunc_Aspkin/hSer_DH"/>
</dbReference>
<dbReference type="PIRSF" id="PIRSF036497">
    <property type="entry name" value="HDH_short"/>
    <property type="match status" value="1"/>
</dbReference>
<evidence type="ECO:0000313" key="14">
    <source>
        <dbReference type="EMBL" id="MFC3875828.1"/>
    </source>
</evidence>
<proteinExistence type="inferred from homology"/>
<dbReference type="PANTHER" id="PTHR43070:SF5">
    <property type="entry name" value="HOMOSERINE DEHYDROGENASE"/>
    <property type="match status" value="1"/>
</dbReference>
<dbReference type="Gene3D" id="3.30.360.10">
    <property type="entry name" value="Dihydrodipicolinate Reductase, domain 2"/>
    <property type="match status" value="1"/>
</dbReference>
<evidence type="ECO:0000256" key="4">
    <source>
        <dbReference type="ARBA" id="ARBA00006753"/>
    </source>
</evidence>
<feature type="domain" description="Aspartate/homoserine dehydrogenase NAD-binding" evidence="13">
    <location>
        <begin position="10"/>
        <end position="143"/>
    </location>
</feature>
<accession>A0ABV8AD46</accession>
<dbReference type="RefSeq" id="WP_386096185.1">
    <property type="nucleotide sequence ID" value="NZ_JBHSAT010000004.1"/>
</dbReference>
<evidence type="ECO:0000256" key="9">
    <source>
        <dbReference type="ARBA" id="ARBA00023002"/>
    </source>
</evidence>
<dbReference type="PANTHER" id="PTHR43070">
    <property type="match status" value="1"/>
</dbReference>
<dbReference type="Gene3D" id="3.40.50.720">
    <property type="entry name" value="NAD(P)-binding Rossmann-like Domain"/>
    <property type="match status" value="1"/>
</dbReference>
<comment type="pathway">
    <text evidence="3">Amino-acid biosynthesis; L-methionine biosynthesis via de novo pathway; L-homoserine from L-aspartate: step 3/3.</text>
</comment>